<protein>
    <recommendedName>
        <fullName evidence="7">Carbohydrate binding domain-containing protein</fullName>
    </recommendedName>
</protein>
<keyword evidence="6" id="KW-1185">Reference proteome</keyword>
<evidence type="ECO:0008006" key="7">
    <source>
        <dbReference type="Google" id="ProtNLM"/>
    </source>
</evidence>
<feature type="transmembrane region" description="Helical" evidence="2">
    <location>
        <begin position="23"/>
        <end position="45"/>
    </location>
</feature>
<evidence type="ECO:0000256" key="2">
    <source>
        <dbReference type="SAM" id="Phobius"/>
    </source>
</evidence>
<evidence type="ECO:0000259" key="3">
    <source>
        <dbReference type="Pfam" id="PF02018"/>
    </source>
</evidence>
<feature type="domain" description="Rhamnogalacturonan lyase" evidence="4">
    <location>
        <begin position="792"/>
        <end position="951"/>
    </location>
</feature>
<dbReference type="Gene3D" id="2.60.120.260">
    <property type="entry name" value="Galactose-binding domain-like"/>
    <property type="match status" value="1"/>
</dbReference>
<dbReference type="PANTHER" id="PTHR12631:SF10">
    <property type="entry name" value="BETA-XYLOSIDASE-LIKE PROTEIN-RELATED"/>
    <property type="match status" value="1"/>
</dbReference>
<reference evidence="6" key="1">
    <citation type="journal article" date="2019" name="Int. J. Syst. Evol. Microbiol.">
        <title>The Global Catalogue of Microorganisms (GCM) 10K type strain sequencing project: providing services to taxonomists for standard genome sequencing and annotation.</title>
        <authorList>
            <consortium name="The Broad Institute Genomics Platform"/>
            <consortium name="The Broad Institute Genome Sequencing Center for Infectious Disease"/>
            <person name="Wu L."/>
            <person name="Ma J."/>
        </authorList>
    </citation>
    <scope>NUCLEOTIDE SEQUENCE [LARGE SCALE GENOMIC DNA]</scope>
    <source>
        <strain evidence="6">JCM 18304</strain>
    </source>
</reference>
<evidence type="ECO:0000313" key="5">
    <source>
        <dbReference type="EMBL" id="GAA5193381.1"/>
    </source>
</evidence>
<dbReference type="Gene3D" id="3.20.20.80">
    <property type="entry name" value="Glycosidases"/>
    <property type="match status" value="1"/>
</dbReference>
<comment type="caution">
    <text evidence="5">The sequence shown here is derived from an EMBL/GenBank/DDBJ whole genome shotgun (WGS) entry which is preliminary data.</text>
</comment>
<proteinExistence type="predicted"/>
<dbReference type="InterPro" id="IPR017853">
    <property type="entry name" value="GH"/>
</dbReference>
<dbReference type="InterPro" id="IPR006311">
    <property type="entry name" value="TAT_signal"/>
</dbReference>
<gene>
    <name evidence="5" type="ORF">GCM10023322_55270</name>
</gene>
<dbReference type="InterPro" id="IPR008979">
    <property type="entry name" value="Galactose-bd-like_sf"/>
</dbReference>
<dbReference type="Pfam" id="PF02018">
    <property type="entry name" value="CBM_4_9"/>
    <property type="match status" value="1"/>
</dbReference>
<dbReference type="RefSeq" id="WP_345634423.1">
    <property type="nucleotide sequence ID" value="NZ_BAABJQ010000019.1"/>
</dbReference>
<keyword evidence="2" id="KW-0472">Membrane</keyword>
<accession>A0ABP9SA88</accession>
<dbReference type="InterPro" id="IPR003305">
    <property type="entry name" value="CenC_carb-bd"/>
</dbReference>
<evidence type="ECO:0000259" key="4">
    <source>
        <dbReference type="Pfam" id="PF14683"/>
    </source>
</evidence>
<evidence type="ECO:0000313" key="6">
    <source>
        <dbReference type="Proteomes" id="UP001501570"/>
    </source>
</evidence>
<dbReference type="EMBL" id="BAABJQ010000019">
    <property type="protein sequence ID" value="GAA5193381.1"/>
    <property type="molecule type" value="Genomic_DNA"/>
</dbReference>
<keyword evidence="2" id="KW-0812">Transmembrane</keyword>
<name>A0ABP9SA88_9ACTN</name>
<dbReference type="SUPFAM" id="SSF49785">
    <property type="entry name" value="Galactose-binding domain-like"/>
    <property type="match status" value="2"/>
</dbReference>
<dbReference type="PROSITE" id="PS51318">
    <property type="entry name" value="TAT"/>
    <property type="match status" value="1"/>
</dbReference>
<organism evidence="5 6">
    <name type="scientific">Rugosimonospora acidiphila</name>
    <dbReference type="NCBI Taxonomy" id="556531"/>
    <lineage>
        <taxon>Bacteria</taxon>
        <taxon>Bacillati</taxon>
        <taxon>Actinomycetota</taxon>
        <taxon>Actinomycetes</taxon>
        <taxon>Micromonosporales</taxon>
        <taxon>Micromonosporaceae</taxon>
        <taxon>Rugosimonospora</taxon>
    </lineage>
</organism>
<keyword evidence="2" id="KW-1133">Transmembrane helix</keyword>
<dbReference type="SUPFAM" id="SSF51445">
    <property type="entry name" value="(Trans)glycosidases"/>
    <property type="match status" value="1"/>
</dbReference>
<dbReference type="InterPro" id="IPR051923">
    <property type="entry name" value="Glycosyl_Hydrolase_39"/>
</dbReference>
<keyword evidence="1" id="KW-0378">Hydrolase</keyword>
<dbReference type="InterPro" id="IPR029411">
    <property type="entry name" value="RG-lyase_III"/>
</dbReference>
<feature type="domain" description="CBM-cenC" evidence="3">
    <location>
        <begin position="202"/>
        <end position="312"/>
    </location>
</feature>
<sequence>MGTDDQVAACRDTEHRQLSRRGFLAASLTGLSIAVLAPVGAPAWAGTATRDGAVTGTGNGAGTSVTMTVRPASLAGVYVGGGARQFTVEVNADTLRWTVRDLWGAIVRAGTQPVRGGKATLRLPVDAAGYYTLDVTAVRGATPVAESRSSFAVLTAYRLPADSPFGANTHLQPAAMVPLMATLGITWARTDLTWTEIEPPPLAGWTTDVYQADASVTLDKTVAHSGHASVKIVNRSAKQDNYYATISQDITVQPNTTYTFSAWVKGQDVRALQFTLQPDWGSRTDAPSGTYGWTRVRFQYTTTTETTLTFRLLSSDATAAAWMDDASVTAAGSDTNLLTNPGFEKGLVTGYTFDTFTPYLSALADHGIHPLPILDYANPKYDGGLTPYDDAGRTAFAAYTTAVMRHYRHQFTAVEVYNEYNAGWFTTGPASADPTAYAALLASTYDAVKSVDPAVTVVGGVTYGTALDWLTAMFEAGGIHHLDAVSNHPYTGAPEDDTPLDEAERQVTQLIQQYNGGAAKPVWVSELGWSLGDPLTTAGYLVRGLVLALAGGVQKFFWYDLVGDQNFGLLNQDGPDYTPRPAFVAYAAAIRLLTGRTLASTGDLQSAGIRSYVFAGPHPADDDLAVLWSTNAREAVAVATTSPLTLLDVAGTSHTLTPYDGHVYLTLTGTPVYLRAPRLADRPGLVTASTTVDVSAPQLAHTSDQSVTLTYVLDNSASSRPAELTFTTLGVATPVRAPRGQRVQVPATIPVGDLDLGKNTLITQVTDGQRVVGRLVCSVVVIEVPDVAVATVGTVDWSSRELALAPDGYGDYPTRFPDDVSFTVGVDDPAQSWPYIHPGPDDGWAGGRTHTFTLNFTLPTAPAHDLQLVVFLLDTHNTAPGAVAVTLGGGSPTTVTLPAGSGSGYAAPDALTSGDQPTQFTVPLPASGLSAGKNTVTLTKTIGSWMVYDAVGIYQS</sequence>
<dbReference type="Pfam" id="PF14683">
    <property type="entry name" value="CBM-like"/>
    <property type="match status" value="1"/>
</dbReference>
<evidence type="ECO:0000256" key="1">
    <source>
        <dbReference type="ARBA" id="ARBA00022801"/>
    </source>
</evidence>
<dbReference type="PANTHER" id="PTHR12631">
    <property type="entry name" value="ALPHA-L-IDURONIDASE"/>
    <property type="match status" value="1"/>
</dbReference>
<dbReference type="Proteomes" id="UP001501570">
    <property type="component" value="Unassembled WGS sequence"/>
</dbReference>